<dbReference type="InterPro" id="IPR024047">
    <property type="entry name" value="MM3350-like_sf"/>
</dbReference>
<evidence type="ECO:0000313" key="3">
    <source>
        <dbReference type="Proteomes" id="UP000270856"/>
    </source>
</evidence>
<evidence type="ECO:0000259" key="1">
    <source>
        <dbReference type="Pfam" id="PF07929"/>
    </source>
</evidence>
<name>A0A3N4P390_9FLAO</name>
<protein>
    <recommendedName>
        <fullName evidence="1">Plasmid pRiA4b Orf3-like domain-containing protein</fullName>
    </recommendedName>
</protein>
<evidence type="ECO:0000313" key="2">
    <source>
        <dbReference type="EMBL" id="RPE00879.1"/>
    </source>
</evidence>
<dbReference type="Pfam" id="PF07929">
    <property type="entry name" value="PRiA4_ORF3"/>
    <property type="match status" value="1"/>
</dbReference>
<dbReference type="RefSeq" id="WP_123895937.1">
    <property type="nucleotide sequence ID" value="NZ_RPFJ01000001.1"/>
</dbReference>
<gene>
    <name evidence="2" type="ORF">EGM88_00590</name>
</gene>
<proteinExistence type="predicted"/>
<comment type="caution">
    <text evidence="2">The sequence shown here is derived from an EMBL/GenBank/DDBJ whole genome shotgun (WGS) entry which is preliminary data.</text>
</comment>
<organism evidence="2 3">
    <name type="scientific">Aureibaculum marinum</name>
    <dbReference type="NCBI Taxonomy" id="2487930"/>
    <lineage>
        <taxon>Bacteria</taxon>
        <taxon>Pseudomonadati</taxon>
        <taxon>Bacteroidota</taxon>
        <taxon>Flavobacteriia</taxon>
        <taxon>Flavobacteriales</taxon>
        <taxon>Flavobacteriaceae</taxon>
        <taxon>Aureibaculum</taxon>
    </lineage>
</organism>
<dbReference type="Proteomes" id="UP000270856">
    <property type="component" value="Unassembled WGS sequence"/>
</dbReference>
<keyword evidence="3" id="KW-1185">Reference proteome</keyword>
<dbReference type="AlphaFoldDB" id="A0A3N4P390"/>
<sequence length="169" mass="19665">MIYKIRLILDTEEDVIRDIAIDFNDSLEDLHNAITNAFGFDGSEMAAFYLTDEDWNQGEEIPLFDMTESEANISMQGFILRDILTEEKNKLIYVYDFFSMWTFFVELISVEEDTHQIELPSLLLSVGLVPTEAPDKQFVSEDASDNDDDYNTLENFDDFDFDNFDELMN</sequence>
<dbReference type="OrthoDB" id="666725at2"/>
<reference evidence="2 3" key="1">
    <citation type="submission" date="2018-11" db="EMBL/GenBank/DDBJ databases">
        <title>Aureibaculum marinum gen. nov., sp. nov., a member of the family Flavobacteriaceae isolated from the Bohai Sea.</title>
        <authorList>
            <person name="Ji X."/>
        </authorList>
    </citation>
    <scope>NUCLEOTIDE SEQUENCE [LARGE SCALE GENOMIC DNA]</scope>
    <source>
        <strain evidence="2 3">BH-SD17</strain>
    </source>
</reference>
<dbReference type="SUPFAM" id="SSF159941">
    <property type="entry name" value="MM3350-like"/>
    <property type="match status" value="1"/>
</dbReference>
<dbReference type="EMBL" id="RPFJ01000001">
    <property type="protein sequence ID" value="RPE00879.1"/>
    <property type="molecule type" value="Genomic_DNA"/>
</dbReference>
<accession>A0A3N4P390</accession>
<feature type="domain" description="Plasmid pRiA4b Orf3-like" evidence="1">
    <location>
        <begin position="3"/>
        <end position="165"/>
    </location>
</feature>
<dbReference type="InterPro" id="IPR012912">
    <property type="entry name" value="Plasmid_pRiA4b_Orf3-like"/>
</dbReference>
<dbReference type="Gene3D" id="3.10.290.30">
    <property type="entry name" value="MM3350-like"/>
    <property type="match status" value="1"/>
</dbReference>